<dbReference type="PANTHER" id="PTHR47331">
    <property type="entry name" value="PHD-TYPE DOMAIN-CONTAINING PROTEIN"/>
    <property type="match status" value="1"/>
</dbReference>
<dbReference type="Pfam" id="PF03564">
    <property type="entry name" value="DUF1759"/>
    <property type="match status" value="1"/>
</dbReference>
<dbReference type="AlphaFoldDB" id="A0A151J9Z6"/>
<sequence length="778" mass="88276">MEEVNALRKRRGISKSKLTKLTTRIERIRQSEDVSKEYIEECIATLDRICVEFEKLHEEIIAATEGEVLVTDSTEENVDLKPVQKFQYLITSITGDAARIIESIELTENNYQIAWDLLQKRYDDPRAIKKRHIECLFSMPSVKKESAIAIRGLIDYTTKHLRVLKTMDMPTDAWDELIVHMMETKLDAVTLRAWEQEGNVESRTLSNFVDYLQKRCLMLERLEARAKEGSSRAGDGSDKQQSKNRNQKLCTGNKAASLAVVSDSGKCFLCDGDHFIYHCKNLIAMPVDERIKEVRQLKLCLNCLRNDHYVKSCKMGSCRECSGRHNTLCHLPTKSKEDNKEAEPVGTHSQSACQIAVHLSSNTPVKRRVIMATARMHAIRPNGSSVSCRILLDSASEAHLITRAACIQMLLENMSSLTKIDHVLAYCKRFASNARKKASERAAGRLSITKVRMAHRSIIQHVQSKHFHDSISTLKTNRFVKPSDKLATLAPFLDENNILRVGGHLQRTDWKFERKHPILLPSNDRFIKFLFEREHVRLLHANQQLLLNTIREHYWPLKGKSLSRSVCRNCVRCSRVNPGASTQFMGALPDKRVQPSRCFHVTGVDFAGPIITLVNKGRGRKTNKSYIALFICFATKAIHLEATSELSTAAFLATLRRFVSRRGCPKEIWSDNGTNFVGANRELESIQGFVRSQLAKMKVRSTQFNVNDLVTIRDDNLPPLKWKLGRIVEIHPGKDRLVRVVSVRTANGILKRPIVKLCKLPNNSDGLKISYSNLVGGM</sequence>
<dbReference type="Pfam" id="PF18701">
    <property type="entry name" value="DUF5641"/>
    <property type="match status" value="1"/>
</dbReference>
<dbReference type="InterPro" id="IPR012337">
    <property type="entry name" value="RNaseH-like_sf"/>
</dbReference>
<dbReference type="Gene3D" id="3.30.420.10">
    <property type="entry name" value="Ribonuclease H-like superfamily/Ribonuclease H"/>
    <property type="match status" value="1"/>
</dbReference>
<evidence type="ECO:0000313" key="2">
    <source>
        <dbReference type="EMBL" id="KYN21792.1"/>
    </source>
</evidence>
<organism evidence="2 3">
    <name type="scientific">Trachymyrmex cornetzi</name>
    <dbReference type="NCBI Taxonomy" id="471704"/>
    <lineage>
        <taxon>Eukaryota</taxon>
        <taxon>Metazoa</taxon>
        <taxon>Ecdysozoa</taxon>
        <taxon>Arthropoda</taxon>
        <taxon>Hexapoda</taxon>
        <taxon>Insecta</taxon>
        <taxon>Pterygota</taxon>
        <taxon>Neoptera</taxon>
        <taxon>Endopterygota</taxon>
        <taxon>Hymenoptera</taxon>
        <taxon>Apocrita</taxon>
        <taxon>Aculeata</taxon>
        <taxon>Formicoidea</taxon>
        <taxon>Formicidae</taxon>
        <taxon>Myrmicinae</taxon>
        <taxon>Trachymyrmex</taxon>
    </lineage>
</organism>
<proteinExistence type="predicted"/>
<dbReference type="STRING" id="471704.A0A151J9Z6"/>
<feature type="domain" description="DUF5641" evidence="1">
    <location>
        <begin position="694"/>
        <end position="760"/>
    </location>
</feature>
<protein>
    <recommendedName>
        <fullName evidence="1">DUF5641 domain-containing protein</fullName>
    </recommendedName>
</protein>
<gene>
    <name evidence="2" type="ORF">ALC57_05827</name>
</gene>
<dbReference type="Proteomes" id="UP000078492">
    <property type="component" value="Unassembled WGS sequence"/>
</dbReference>
<accession>A0A151J9Z6</accession>
<keyword evidence="3" id="KW-1185">Reference proteome</keyword>
<name>A0A151J9Z6_9HYME</name>
<dbReference type="SUPFAM" id="SSF53098">
    <property type="entry name" value="Ribonuclease H-like"/>
    <property type="match status" value="1"/>
</dbReference>
<dbReference type="PANTHER" id="PTHR47331:SF1">
    <property type="entry name" value="GAG-LIKE PROTEIN"/>
    <property type="match status" value="1"/>
</dbReference>
<dbReference type="GO" id="GO:0003676">
    <property type="term" value="F:nucleic acid binding"/>
    <property type="evidence" value="ECO:0007669"/>
    <property type="project" value="InterPro"/>
</dbReference>
<dbReference type="InterPro" id="IPR036397">
    <property type="entry name" value="RNaseH_sf"/>
</dbReference>
<evidence type="ECO:0000259" key="1">
    <source>
        <dbReference type="Pfam" id="PF18701"/>
    </source>
</evidence>
<evidence type="ECO:0000313" key="3">
    <source>
        <dbReference type="Proteomes" id="UP000078492"/>
    </source>
</evidence>
<reference evidence="2 3" key="1">
    <citation type="submission" date="2015-09" db="EMBL/GenBank/DDBJ databases">
        <title>Trachymyrmex cornetzi WGS genome.</title>
        <authorList>
            <person name="Nygaard S."/>
            <person name="Hu H."/>
            <person name="Boomsma J."/>
            <person name="Zhang G."/>
        </authorList>
    </citation>
    <scope>NUCLEOTIDE SEQUENCE [LARGE SCALE GENOMIC DNA]</scope>
    <source>
        <strain evidence="2">Tcor2-1</strain>
        <tissue evidence="2">Whole body</tissue>
    </source>
</reference>
<dbReference type="InterPro" id="IPR040676">
    <property type="entry name" value="DUF5641"/>
</dbReference>
<dbReference type="InterPro" id="IPR005312">
    <property type="entry name" value="DUF1759"/>
</dbReference>
<dbReference type="EMBL" id="KQ979369">
    <property type="protein sequence ID" value="KYN21792.1"/>
    <property type="molecule type" value="Genomic_DNA"/>
</dbReference>